<feature type="chain" id="PRO_5002713529" description="Fimbrial-type adhesion domain-containing protein" evidence="5">
    <location>
        <begin position="39"/>
        <end position="196"/>
    </location>
</feature>
<reference evidence="7 8" key="1">
    <citation type="journal article" date="2010" name="PLoS ONE">
        <title>Genome sequence of Cronobacter sakazakii BAA-894 and comparative genomic hybridization analysis with other Cronobacter species.</title>
        <authorList>
            <person name="Kucerova E."/>
            <person name="Clifton S.W."/>
            <person name="Xia X.Q."/>
            <person name="Long F."/>
            <person name="Porwollik S."/>
            <person name="Fulton L."/>
            <person name="Fronick C."/>
            <person name="Minx P."/>
            <person name="Kyung K."/>
            <person name="Warren W."/>
            <person name="Fulton R."/>
            <person name="Feng D."/>
            <person name="Wollam A."/>
            <person name="Shah N."/>
            <person name="Bhonagiri V."/>
            <person name="Nash W.E."/>
            <person name="Hallsworth-Pepin K."/>
            <person name="Wilson R.K."/>
            <person name="McClelland M."/>
            <person name="Forsythe S.J."/>
        </authorList>
    </citation>
    <scope>NUCLEOTIDE SEQUENCE [LARGE SCALE GENOMIC DNA]</scope>
    <source>
        <strain evidence="7 8">ATCC BAA-894</strain>
    </source>
</reference>
<proteinExistence type="inferred from homology"/>
<dbReference type="InterPro" id="IPR008966">
    <property type="entry name" value="Adhesion_dom_sf"/>
</dbReference>
<protein>
    <recommendedName>
        <fullName evidence="6">Fimbrial-type adhesion domain-containing protein</fullName>
    </recommendedName>
</protein>
<feature type="signal peptide" evidence="5">
    <location>
        <begin position="1"/>
        <end position="38"/>
    </location>
</feature>
<dbReference type="AlphaFoldDB" id="A7MQC7"/>
<dbReference type="Proteomes" id="UP000000260">
    <property type="component" value="Chromosome"/>
</dbReference>
<dbReference type="InterPro" id="IPR036937">
    <property type="entry name" value="Adhesion_dom_fimbrial_sf"/>
</dbReference>
<organism evidence="7 8">
    <name type="scientific">Cronobacter sakazakii (strain ATCC BAA-894)</name>
    <name type="common">Enterobacter sakazakii</name>
    <dbReference type="NCBI Taxonomy" id="290339"/>
    <lineage>
        <taxon>Bacteria</taxon>
        <taxon>Pseudomonadati</taxon>
        <taxon>Pseudomonadota</taxon>
        <taxon>Gammaproteobacteria</taxon>
        <taxon>Enterobacterales</taxon>
        <taxon>Enterobacteriaceae</taxon>
        <taxon>Cronobacter</taxon>
    </lineage>
</organism>
<keyword evidence="4" id="KW-0281">Fimbrium</keyword>
<dbReference type="InterPro" id="IPR050263">
    <property type="entry name" value="Bact_Fimbrial_Adh_Pro"/>
</dbReference>
<gene>
    <name evidence="7" type="ordered locus">ESA_04073</name>
</gene>
<evidence type="ECO:0000313" key="7">
    <source>
        <dbReference type="EMBL" id="ABU79254.1"/>
    </source>
</evidence>
<comment type="similarity">
    <text evidence="2">Belongs to the fimbrial protein family.</text>
</comment>
<evidence type="ECO:0000256" key="5">
    <source>
        <dbReference type="SAM" id="SignalP"/>
    </source>
</evidence>
<dbReference type="GO" id="GO:0009289">
    <property type="term" value="C:pilus"/>
    <property type="evidence" value="ECO:0007669"/>
    <property type="project" value="UniProtKB-SubCell"/>
</dbReference>
<accession>A7MQC7</accession>
<evidence type="ECO:0000256" key="1">
    <source>
        <dbReference type="ARBA" id="ARBA00004561"/>
    </source>
</evidence>
<name>A7MQC7_CROS8</name>
<comment type="subcellular location">
    <subcellularLocation>
        <location evidence="1">Fimbrium</location>
    </subcellularLocation>
</comment>
<dbReference type="Pfam" id="PF00419">
    <property type="entry name" value="Fimbrial"/>
    <property type="match status" value="1"/>
</dbReference>
<evidence type="ECO:0000259" key="6">
    <source>
        <dbReference type="Pfam" id="PF00419"/>
    </source>
</evidence>
<dbReference type="PANTHER" id="PTHR33420:SF3">
    <property type="entry name" value="FIMBRIAL SUBUNIT ELFA"/>
    <property type="match status" value="1"/>
</dbReference>
<dbReference type="GO" id="GO:0043709">
    <property type="term" value="P:cell adhesion involved in single-species biofilm formation"/>
    <property type="evidence" value="ECO:0007669"/>
    <property type="project" value="TreeGrafter"/>
</dbReference>
<dbReference type="InterPro" id="IPR000259">
    <property type="entry name" value="Adhesion_dom_fimbrial"/>
</dbReference>
<evidence type="ECO:0000313" key="8">
    <source>
        <dbReference type="Proteomes" id="UP000000260"/>
    </source>
</evidence>
<dbReference type="Gene3D" id="2.60.40.1090">
    <property type="entry name" value="Fimbrial-type adhesion domain"/>
    <property type="match status" value="1"/>
</dbReference>
<keyword evidence="3 5" id="KW-0732">Signal</keyword>
<dbReference type="PANTHER" id="PTHR33420">
    <property type="entry name" value="FIMBRIAL SUBUNIT ELFA-RELATED"/>
    <property type="match status" value="1"/>
</dbReference>
<dbReference type="KEGG" id="esa:ESA_04073"/>
<evidence type="ECO:0000256" key="4">
    <source>
        <dbReference type="ARBA" id="ARBA00023263"/>
    </source>
</evidence>
<dbReference type="SUPFAM" id="SSF49401">
    <property type="entry name" value="Bacterial adhesins"/>
    <property type="match status" value="1"/>
</dbReference>
<feature type="domain" description="Fimbrial-type adhesion" evidence="6">
    <location>
        <begin position="48"/>
        <end position="193"/>
    </location>
</feature>
<keyword evidence="8" id="KW-1185">Reference proteome</keyword>
<evidence type="ECO:0000256" key="3">
    <source>
        <dbReference type="ARBA" id="ARBA00022729"/>
    </source>
</evidence>
<sequence>MICGLNFQAIYNKGVVIMKKYALVLALNAILAAGVVQAAENDVSATLSVSGTVKDASMGCTIEFVQPTVDMGSRDIDSLPLQGHHVDGAQLTAVTANFIGNCTKDGQLAPNLSFTSIVDDAEGNALVNTATGSTAATGLGVGIYSYAGNVITPNGSPVIGTGKESTMFYIGMVKLNGATPTPGQVQSSLTMQIESL</sequence>
<evidence type="ECO:0000256" key="2">
    <source>
        <dbReference type="ARBA" id="ARBA00006671"/>
    </source>
</evidence>
<dbReference type="HOGENOM" id="CLU_124873_0_0_6"/>
<dbReference type="EMBL" id="CP000783">
    <property type="protein sequence ID" value="ABU79254.1"/>
    <property type="molecule type" value="Genomic_DNA"/>
</dbReference>